<evidence type="ECO:0000256" key="7">
    <source>
        <dbReference type="SAM" id="MobiDB-lite"/>
    </source>
</evidence>
<feature type="compositionally biased region" description="Basic and acidic residues" evidence="7">
    <location>
        <begin position="2242"/>
        <end position="2252"/>
    </location>
</feature>
<feature type="region of interest" description="Disordered" evidence="7">
    <location>
        <begin position="2475"/>
        <end position="2498"/>
    </location>
</feature>
<keyword evidence="2" id="KW-1017">Isopeptide bond</keyword>
<dbReference type="InterPro" id="IPR029334">
    <property type="entry name" value="PP1-bd"/>
</dbReference>
<feature type="compositionally biased region" description="Polar residues" evidence="7">
    <location>
        <begin position="1359"/>
        <end position="1377"/>
    </location>
</feature>
<feature type="compositionally biased region" description="Low complexity" evidence="7">
    <location>
        <begin position="1512"/>
        <end position="1522"/>
    </location>
</feature>
<feature type="compositionally biased region" description="Polar residues" evidence="7">
    <location>
        <begin position="2374"/>
        <end position="2388"/>
    </location>
</feature>
<reference evidence="9" key="2">
    <citation type="submission" date="2025-08" db="UniProtKB">
        <authorList>
            <consortium name="Ensembl"/>
        </authorList>
    </citation>
    <scope>IDENTIFICATION</scope>
</reference>
<feature type="domain" description="FHA" evidence="8">
    <location>
        <begin position="27"/>
        <end position="77"/>
    </location>
</feature>
<evidence type="ECO:0000256" key="2">
    <source>
        <dbReference type="ARBA" id="ARBA00022499"/>
    </source>
</evidence>
<keyword evidence="5" id="KW-0539">Nucleus</keyword>
<evidence type="ECO:0000313" key="10">
    <source>
        <dbReference type="Proteomes" id="UP000694620"/>
    </source>
</evidence>
<name>A0A8C4SBV1_ERPCA</name>
<evidence type="ECO:0000256" key="1">
    <source>
        <dbReference type="ARBA" id="ARBA00004123"/>
    </source>
</evidence>
<evidence type="ECO:0000256" key="3">
    <source>
        <dbReference type="ARBA" id="ARBA00022553"/>
    </source>
</evidence>
<feature type="region of interest" description="Disordered" evidence="7">
    <location>
        <begin position="2111"/>
        <end position="2143"/>
    </location>
</feature>
<feature type="compositionally biased region" description="Polar residues" evidence="7">
    <location>
        <begin position="2316"/>
        <end position="2333"/>
    </location>
</feature>
<feature type="compositionally biased region" description="Basic and acidic residues" evidence="7">
    <location>
        <begin position="1274"/>
        <end position="1285"/>
    </location>
</feature>
<evidence type="ECO:0000259" key="8">
    <source>
        <dbReference type="PROSITE" id="PS50006"/>
    </source>
</evidence>
<dbReference type="Proteomes" id="UP000694620">
    <property type="component" value="Chromosome 2"/>
</dbReference>
<feature type="compositionally biased region" description="Polar residues" evidence="7">
    <location>
        <begin position="1443"/>
        <end position="1465"/>
    </location>
</feature>
<feature type="region of interest" description="Disordered" evidence="7">
    <location>
        <begin position="2365"/>
        <end position="2401"/>
    </location>
</feature>
<keyword evidence="4" id="KW-0832">Ubl conjugation</keyword>
<feature type="region of interest" description="Disordered" evidence="7">
    <location>
        <begin position="2190"/>
        <end position="2212"/>
    </location>
</feature>
<keyword evidence="3" id="KW-0597">Phosphoprotein</keyword>
<dbReference type="GO" id="GO:0005694">
    <property type="term" value="C:chromosome"/>
    <property type="evidence" value="ECO:0007669"/>
    <property type="project" value="TreeGrafter"/>
</dbReference>
<reference evidence="9" key="1">
    <citation type="submission" date="2021-06" db="EMBL/GenBank/DDBJ databases">
        <authorList>
            <consortium name="Wellcome Sanger Institute Data Sharing"/>
        </authorList>
    </citation>
    <scope>NUCLEOTIDE SEQUENCE [LARGE SCALE GENOMIC DNA]</scope>
</reference>
<feature type="compositionally biased region" description="Polar residues" evidence="7">
    <location>
        <begin position="1537"/>
        <end position="1547"/>
    </location>
</feature>
<feature type="compositionally biased region" description="Polar residues" evidence="7">
    <location>
        <begin position="1178"/>
        <end position="1191"/>
    </location>
</feature>
<feature type="compositionally biased region" description="Polar residues" evidence="7">
    <location>
        <begin position="535"/>
        <end position="549"/>
    </location>
</feature>
<feature type="region of interest" description="Disordered" evidence="7">
    <location>
        <begin position="1345"/>
        <end position="1555"/>
    </location>
</feature>
<proteinExistence type="predicted"/>
<feature type="compositionally biased region" description="Polar residues" evidence="7">
    <location>
        <begin position="603"/>
        <end position="621"/>
    </location>
</feature>
<dbReference type="GO" id="GO:0005634">
    <property type="term" value="C:nucleus"/>
    <property type="evidence" value="ECO:0007669"/>
    <property type="project" value="UniProtKB-SubCell"/>
</dbReference>
<feature type="compositionally biased region" description="Low complexity" evidence="7">
    <location>
        <begin position="1479"/>
        <end position="1491"/>
    </location>
</feature>
<evidence type="ECO:0000256" key="5">
    <source>
        <dbReference type="ARBA" id="ARBA00023242"/>
    </source>
</evidence>
<dbReference type="Pfam" id="PF15276">
    <property type="entry name" value="PP1_bind"/>
    <property type="match status" value="1"/>
</dbReference>
<dbReference type="InterPro" id="IPR000253">
    <property type="entry name" value="FHA_dom"/>
</dbReference>
<feature type="region of interest" description="Disordered" evidence="7">
    <location>
        <begin position="1267"/>
        <end position="1322"/>
    </location>
</feature>
<feature type="region of interest" description="Disordered" evidence="7">
    <location>
        <begin position="1719"/>
        <end position="1754"/>
    </location>
</feature>
<feature type="compositionally biased region" description="Polar residues" evidence="7">
    <location>
        <begin position="1310"/>
        <end position="1322"/>
    </location>
</feature>
<keyword evidence="6" id="KW-0131">Cell cycle</keyword>
<feature type="region of interest" description="Disordered" evidence="7">
    <location>
        <begin position="2234"/>
        <end position="2347"/>
    </location>
</feature>
<comment type="subcellular location">
    <subcellularLocation>
        <location evidence="1">Nucleus</location>
    </subcellularLocation>
</comment>
<feature type="region of interest" description="Disordered" evidence="7">
    <location>
        <begin position="286"/>
        <end position="380"/>
    </location>
</feature>
<keyword evidence="10" id="KW-1185">Reference proteome</keyword>
<feature type="compositionally biased region" description="Low complexity" evidence="7">
    <location>
        <begin position="519"/>
        <end position="534"/>
    </location>
</feature>
<feature type="compositionally biased region" description="Polar residues" evidence="7">
    <location>
        <begin position="721"/>
        <end position="734"/>
    </location>
</feature>
<dbReference type="PANTHER" id="PTHR21603:SF17">
    <property type="entry name" value="PROLIFERATION MARKER PROTEIN KI-67"/>
    <property type="match status" value="1"/>
</dbReference>
<feature type="compositionally biased region" description="Polar residues" evidence="7">
    <location>
        <begin position="799"/>
        <end position="811"/>
    </location>
</feature>
<evidence type="ECO:0000256" key="4">
    <source>
        <dbReference type="ARBA" id="ARBA00022843"/>
    </source>
</evidence>
<feature type="compositionally biased region" description="Polar residues" evidence="7">
    <location>
        <begin position="1404"/>
        <end position="1434"/>
    </location>
</feature>
<feature type="compositionally biased region" description="Basic and acidic residues" evidence="7">
    <location>
        <begin position="2062"/>
        <end position="2079"/>
    </location>
</feature>
<feature type="region of interest" description="Disordered" evidence="7">
    <location>
        <begin position="418"/>
        <end position="449"/>
    </location>
</feature>
<feature type="region of interest" description="Disordered" evidence="7">
    <location>
        <begin position="2640"/>
        <end position="2726"/>
    </location>
</feature>
<feature type="compositionally biased region" description="Basic and acidic residues" evidence="7">
    <location>
        <begin position="2528"/>
        <end position="2541"/>
    </location>
</feature>
<feature type="region of interest" description="Disordered" evidence="7">
    <location>
        <begin position="2053"/>
        <end position="2099"/>
    </location>
</feature>
<reference evidence="9" key="3">
    <citation type="submission" date="2025-09" db="UniProtKB">
        <authorList>
            <consortium name="Ensembl"/>
        </authorList>
    </citation>
    <scope>IDENTIFICATION</scope>
</reference>
<dbReference type="GO" id="GO:0051983">
    <property type="term" value="P:regulation of chromosome segregation"/>
    <property type="evidence" value="ECO:0007669"/>
    <property type="project" value="TreeGrafter"/>
</dbReference>
<evidence type="ECO:0000256" key="6">
    <source>
        <dbReference type="ARBA" id="ARBA00023306"/>
    </source>
</evidence>
<feature type="region of interest" description="Disordered" evidence="7">
    <location>
        <begin position="2524"/>
        <end position="2543"/>
    </location>
</feature>
<dbReference type="CDD" id="cd22673">
    <property type="entry name" value="FHA_Ki67"/>
    <property type="match status" value="1"/>
</dbReference>
<dbReference type="SUPFAM" id="SSF49879">
    <property type="entry name" value="SMAD/FHA domain"/>
    <property type="match status" value="1"/>
</dbReference>
<feature type="compositionally biased region" description="Polar residues" evidence="7">
    <location>
        <begin position="2786"/>
        <end position="2801"/>
    </location>
</feature>
<feature type="compositionally biased region" description="Low complexity" evidence="7">
    <location>
        <begin position="338"/>
        <end position="355"/>
    </location>
</feature>
<dbReference type="Gene3D" id="2.60.200.20">
    <property type="match status" value="1"/>
</dbReference>
<dbReference type="GO" id="GO:0007088">
    <property type="term" value="P:regulation of mitotic nuclear division"/>
    <property type="evidence" value="ECO:0007669"/>
    <property type="project" value="TreeGrafter"/>
</dbReference>
<dbReference type="SMART" id="SM00240">
    <property type="entry name" value="FHA"/>
    <property type="match status" value="1"/>
</dbReference>
<organism evidence="9 10">
    <name type="scientific">Erpetoichthys calabaricus</name>
    <name type="common">Rope fish</name>
    <name type="synonym">Calamoichthys calabaricus</name>
    <dbReference type="NCBI Taxonomy" id="27687"/>
    <lineage>
        <taxon>Eukaryota</taxon>
        <taxon>Metazoa</taxon>
        <taxon>Chordata</taxon>
        <taxon>Craniata</taxon>
        <taxon>Vertebrata</taxon>
        <taxon>Euteleostomi</taxon>
        <taxon>Actinopterygii</taxon>
        <taxon>Polypteriformes</taxon>
        <taxon>Polypteridae</taxon>
        <taxon>Erpetoichthys</taxon>
    </lineage>
</organism>
<dbReference type="Pfam" id="PF00498">
    <property type="entry name" value="FHA"/>
    <property type="match status" value="1"/>
</dbReference>
<feature type="compositionally biased region" description="Low complexity" evidence="7">
    <location>
        <begin position="1295"/>
        <end position="1309"/>
    </location>
</feature>
<dbReference type="Ensembl" id="ENSECRT00000014826.1">
    <property type="protein sequence ID" value="ENSECRP00000014570.1"/>
    <property type="gene ID" value="ENSECRG00000009728.1"/>
</dbReference>
<feature type="compositionally biased region" description="Polar residues" evidence="7">
    <location>
        <begin position="497"/>
        <end position="516"/>
    </location>
</feature>
<feature type="region of interest" description="Disordered" evidence="7">
    <location>
        <begin position="497"/>
        <end position="1240"/>
    </location>
</feature>
<feature type="compositionally biased region" description="Basic and acidic residues" evidence="7">
    <location>
        <begin position="313"/>
        <end position="324"/>
    </location>
</feature>
<sequence length="2820" mass="305848">MTVHGKIVIIKRNGSDGTEFPLTMPLCMFGRKPDCDIRIQLPHVSKEHCKLEINENKAVILTNLSLVNPTCVNGNIVPEPKQLKHGDIITIIDRSFRFEYPNATPRKRRSTAGNKTLQQVKETVGHLSENKSEFTALISGTADELNDEVEQKNESENPNATPANLAVEAHKQKILDGSSPFSQLYKMLKNQIEANDKSNIHLTDGKPPRNVSDSASLLVQSPKRKSQKILQSKVLEMEILENKQENPCLSLKANDISLEKVVSGRRSQRSSCNSLGSDKRLAESLSIDPQEVKAETPNTRRKSNIIQHLVPNADRENQVPDNGKESGVLETPKTCWRSGTSSSLSNFVVSDSSVSEPLVSKETPSLGTPKSSSKGRGRKSLKSSSLSCIDVLSNEVLSTNNGVAESTTSTQELLLKQEDGRKNLSESYQSRASIRGDNNKTRRSSQVIHRRSLSASEVLQAIQDSHLTEVSDSISEQNHESCNVKTRRSFKAEIVASQVNSPKQDSISPSLRTRSASPAKVKQLPQKALLQLPATSHTNSPTPAIQSPKSETKKVLSTPRRSSSLAAAIKSPESETEAVLPTPRRPGRPAASTKSPKSEMEAVSSTPRRANSSAAAIQSPKSETRKVLSTPRRSNSPAAAIKSPESETEAVVSTPRRPGRPAVATKSPKSETGVVLSTPKRSNSPAAAIQSPKSETKAVSSTPRRPGRPAAATKSPKSETKAVSSTPMRPNSPASAIKSPESETEAVLSTPRRPGCPAAATKSPQNETGVVLSTPRRPGCPAAATKSPKNETGVVLSTPKRSNSPATATKSPKSETKAVVATPRRSNSPTAAIKSLESETEAVVSSPRRPGRPATATKSPKSEMGLVVSTPRRSNSPAAAIKSPESETDAVVSTPRRPGRPATATKSPKSETGLVVSTPRRSNSPAAAIKSPESETDAVVSTPRRPGRPATATKSPKSETGLVVSTPRRSNSPAAAIKSPESETEAVVSTPRRPGRPATATKSPKSETGLVVSTPRRSNSPAAAIKSPESETEAVVSTPRRPGRPATATKSPKSETGLVVSTPRRSNSPAAAIKSPESETEAVVSTPRRPGRPATATKSPKSETGLDMSRPRRSNSPAAAIKSPESETEAVVSTPRRPGHPATTTKSPKSEEEISPRKRSVSSVTRGMMLEAGEITGENDTVPSPTSNQISTRKRRSGEHFAKLSEPPTKRKRVSFGGHLSPEIFDRRLPPNSPLKKGAAPLRLSLSVMKKKKKTITKPSRYSISVVGSSMMKETLESSAEDKSIKKSSPGRLLPKASSTPHKSKTPSPRQKSTNKLTQSVTPDVIVSASAAEIVVNNSVESLVKMPSPGTRARRNAANIESESVTKVKGSSFSNRRSLQDRKSVSFVSEGSPLRKPVDDLTFPSPSNKLSDSNKNSTKLGISLSDSPRSSPRTKSVVDPGQSHVNSISTLQISPRNKQLGGSESTPDKKHLVVMGTPRSSPRNRSLISSSGTNKAAVADSVNLASPKRRSSPSVSTAPSESNEGTPYVRGRFSISRIHTPSPSTEENAPKNVNADKNINFTPKHVQERKSLSSTAKKSITKSRRKSAIFGSVRTRRSGVLQSSLFAKKSWADIVKLGVAKTKTVAAARKLSSRKKHVKKVSSKVQKTPVRKIKEHFSTGHAESPATIVIGRAHRSVQVVGQAPRLVQNVALLKNMEMNESFTGIDILFSTPPTYKVKRSSRRSRDLEVPDITSVSPSEASTMKTPEETGEMVVSPLSLPSTFRRGRYNREAVSRLLQEEYNGAESPSKPLNRSASRNIKTSIINIENPMTSDQKLDSLENLRGIAKLVQTPKQKTVVQYSEIKDVKRSMKTPKKKSDSVEDFVGLKRIMRTPKDKVTVEDSEVLKGVKRIMKTPKQKSDPVEHFFGLKRIMRTPKQKATVEDSTKALEGVKRILRTPKQKSEHVEDLRGLKRLLRSPKEPKVFIEDLTGVKTIMSTPKQKSQPVEDMIGIKRIMTTPKQKGSPVDRAFGISRIMKSPKQKHSPVKDFAGLTSLFAEPQQTGGQTINTELLKTKSTRQSRRFSKEHQEGLTPSHKELILEKPTSPKTVNEPAPVASASDYSEKTVAVSAASVQSCFSPPKSRKSPRGNRISSDILPNAPLPVQNDTSDGNLLVSACLKTTESSLNVDTVKPVKSPVISRRSQQKLVAHKNLTSTTRSTRSRRGAHSESEENLSCVTAVTSAVISEVAEKVNTPISKRSGRGSGKEVAKKIENLELPAKKSTRGRKVQLDMKESRSRSEEVLGEDVKECESRLKLHTSPQQPTSAKKPGRKRKTHENSSNVILSEKNSSPNMITDSCAEENYPNPALAEDASKPEKMVLQAEHAALSGLPRKSSRGQNNKPGTDSQNVAEASPVKNDTMARSKRARLGVVKGASELEQSVSIVPTRSVRSKAKQVSDKSEIEFIEKSLVESEIPVISKRSRSKALKKKEMVKLTMSDDTDLADPSLEKSDPSVTSETSPNFSRNVILEAETVSTVSAHVPVRMGTRKRSSIDSETKGEETEKATAVLKRSRRGAGSLLVLTDIESALDINSRKISGRRKREDINTQTLISNVEDSGTKKKLKAEKGSNTTLKKLRGKKVVLELLSESGNDESQKIVETNLNSADEKEVPNEATSMSETKSKKRCKKHVNWHPLMSETVQESKELEQQASETKSNTPDAEVVMLQVTNEKSPENKSGGELSKPKGRKYTKSKLLQAHNTICEDASGESSVEVVTLPRRKGRPSKTRLAAEAVLPLEKSTRKRKIPDTDTANNPVLESANQEQLISKRPRREKLFLPVRDMKT</sequence>
<dbReference type="SMART" id="SM01295">
    <property type="entry name" value="K167R"/>
    <property type="match status" value="2"/>
</dbReference>
<dbReference type="InterPro" id="IPR008984">
    <property type="entry name" value="SMAD_FHA_dom_sf"/>
</dbReference>
<protein>
    <recommendedName>
        <fullName evidence="8">FHA domain-containing protein</fullName>
    </recommendedName>
</protein>
<feature type="region of interest" description="Disordered" evidence="7">
    <location>
        <begin position="2776"/>
        <end position="2808"/>
    </location>
</feature>
<dbReference type="InterPro" id="IPR012568">
    <property type="entry name" value="KI67R"/>
</dbReference>
<dbReference type="PANTHER" id="PTHR21603">
    <property type="entry name" value="ANTIGEN KI-67-LIKE PROTEIN"/>
    <property type="match status" value="1"/>
</dbReference>
<accession>A0A8C4SBV1</accession>
<dbReference type="PROSITE" id="PS50006">
    <property type="entry name" value="FHA_DOMAIN"/>
    <property type="match status" value="1"/>
</dbReference>
<feature type="compositionally biased region" description="Polar residues" evidence="7">
    <location>
        <begin position="679"/>
        <end position="703"/>
    </location>
</feature>
<feature type="compositionally biased region" description="Polar residues" evidence="7">
    <location>
        <begin position="2685"/>
        <end position="2695"/>
    </location>
</feature>
<dbReference type="GeneTree" id="ENSGT00940000171499"/>
<feature type="compositionally biased region" description="Polar residues" evidence="7">
    <location>
        <begin position="1733"/>
        <end position="1744"/>
    </location>
</feature>
<feature type="compositionally biased region" description="Basic and acidic residues" evidence="7">
    <location>
        <begin position="2266"/>
        <end position="2292"/>
    </location>
</feature>
<feature type="compositionally biased region" description="Basic residues" evidence="7">
    <location>
        <begin position="2659"/>
        <end position="2668"/>
    </location>
</feature>
<evidence type="ECO:0000313" key="9">
    <source>
        <dbReference type="Ensembl" id="ENSECRP00000014570.1"/>
    </source>
</evidence>